<dbReference type="Pfam" id="PF00884">
    <property type="entry name" value="Sulfatase"/>
    <property type="match status" value="1"/>
</dbReference>
<dbReference type="Pfam" id="PF14707">
    <property type="entry name" value="Sulfatase_C"/>
    <property type="match status" value="1"/>
</dbReference>
<evidence type="ECO:0000256" key="2">
    <source>
        <dbReference type="ARBA" id="ARBA00008779"/>
    </source>
</evidence>
<comment type="similarity">
    <text evidence="2">Belongs to the sulfatase family.</text>
</comment>
<name>A0ABD2LZC0_9BILA</name>
<proteinExistence type="inferred from homology"/>
<dbReference type="InterPro" id="IPR017850">
    <property type="entry name" value="Alkaline_phosphatase_core_sf"/>
</dbReference>
<comment type="caution">
    <text evidence="9">The sequence shown here is derived from an EMBL/GenBank/DDBJ whole genome shotgun (WGS) entry which is preliminary data.</text>
</comment>
<evidence type="ECO:0000256" key="3">
    <source>
        <dbReference type="ARBA" id="ARBA00022723"/>
    </source>
</evidence>
<sequence length="631" mass="71403">MLQIWPSLAILFLRLLIRLGTVQSQIDGQYDDVNNIYVDEIDDDQSMVLDAENAAESSAGKLPFSRMFRSRPSSAPPSTRPNILVLMVDDLGYGDLQSYGNPTQEWTPVDQLMAEGVRFTNAYAADSMCSPSRAGFMTGRLPIRLGVVGGRRVFLNTDTGGLPKNESTIAEMLRENGYTTGMVGKWHLGINAFNRSDGTHLPSRRGFDFVGLNLPFTNNWECDETKDFFSSGPNPEKCFLYSGDQIVQQPIKFNTLTEDLLSDWRLFLTGVALRRPSKPFFFYFSYPHVHSTQFANENFKGKSERGLFGDNLNEMAWSVGQIIADLRKYGLDRNTLVMFMSDHGPHQELCNNGGSTAGLKGGKSNSYEGGFRIPFATWMPGTVRQGVVSNEVISSLDLFPTFEAIAKREQQQEEQENTDQSASATERHAEQQTMKDGVDIWPELLGYSAASGFLYNDVRYHLNSLKVPLSERRPLFFYCNDKLMAIRWSNYKVHYMTSPIFKNFTKDPNLEEFCPGGKPRADWYVSQTCPDSQLIKHSPPLVYDLYRDPFEMYPLVDSAGEWTVSVVLDKVGTIFEKHIGTMFPVPPQLGHFSPEVKPCCDWPKCRCDYLAKERPKSEEEADTFKERWTGI</sequence>
<evidence type="ECO:0000259" key="8">
    <source>
        <dbReference type="Pfam" id="PF00884"/>
    </source>
</evidence>
<gene>
    <name evidence="9" type="ORF">niasHT_007897</name>
</gene>
<dbReference type="PROSITE" id="PS00523">
    <property type="entry name" value="SULFATASE_1"/>
    <property type="match status" value="1"/>
</dbReference>
<evidence type="ECO:0000256" key="4">
    <source>
        <dbReference type="ARBA" id="ARBA00022801"/>
    </source>
</evidence>
<dbReference type="Gene3D" id="3.30.1120.10">
    <property type="match status" value="1"/>
</dbReference>
<keyword evidence="4" id="KW-0378">Hydrolase</keyword>
<organism evidence="9 10">
    <name type="scientific">Heterodera trifolii</name>
    <dbReference type="NCBI Taxonomy" id="157864"/>
    <lineage>
        <taxon>Eukaryota</taxon>
        <taxon>Metazoa</taxon>
        <taxon>Ecdysozoa</taxon>
        <taxon>Nematoda</taxon>
        <taxon>Chromadorea</taxon>
        <taxon>Rhabditida</taxon>
        <taxon>Tylenchina</taxon>
        <taxon>Tylenchomorpha</taxon>
        <taxon>Tylenchoidea</taxon>
        <taxon>Heteroderidae</taxon>
        <taxon>Heteroderinae</taxon>
        <taxon>Heterodera</taxon>
    </lineage>
</organism>
<dbReference type="Proteomes" id="UP001620626">
    <property type="component" value="Unassembled WGS sequence"/>
</dbReference>
<dbReference type="InterPro" id="IPR050738">
    <property type="entry name" value="Sulfatase"/>
</dbReference>
<dbReference type="GO" id="GO:0016787">
    <property type="term" value="F:hydrolase activity"/>
    <property type="evidence" value="ECO:0007669"/>
    <property type="project" value="UniProtKB-KW"/>
</dbReference>
<keyword evidence="7" id="KW-0732">Signal</keyword>
<feature type="chain" id="PRO_5044871200" description="Sulfatase N-terminal domain-containing protein" evidence="7">
    <location>
        <begin position="25"/>
        <end position="631"/>
    </location>
</feature>
<evidence type="ECO:0000313" key="9">
    <source>
        <dbReference type="EMBL" id="KAL3120605.1"/>
    </source>
</evidence>
<comment type="cofactor">
    <cofactor evidence="1">
        <name>Ca(2+)</name>
        <dbReference type="ChEBI" id="CHEBI:29108"/>
    </cofactor>
</comment>
<evidence type="ECO:0000256" key="5">
    <source>
        <dbReference type="ARBA" id="ARBA00022837"/>
    </source>
</evidence>
<evidence type="ECO:0000256" key="1">
    <source>
        <dbReference type="ARBA" id="ARBA00001913"/>
    </source>
</evidence>
<accession>A0ABD2LZC0</accession>
<dbReference type="PANTHER" id="PTHR42693">
    <property type="entry name" value="ARYLSULFATASE FAMILY MEMBER"/>
    <property type="match status" value="1"/>
</dbReference>
<dbReference type="PROSITE" id="PS00149">
    <property type="entry name" value="SULFATASE_2"/>
    <property type="match status" value="1"/>
</dbReference>
<dbReference type="EMBL" id="JBICBT010000207">
    <property type="protein sequence ID" value="KAL3120605.1"/>
    <property type="molecule type" value="Genomic_DNA"/>
</dbReference>
<dbReference type="PANTHER" id="PTHR42693:SF15">
    <property type="entry name" value="ARYLSULFATASE"/>
    <property type="match status" value="1"/>
</dbReference>
<feature type="domain" description="Sulfatase N-terminal" evidence="8">
    <location>
        <begin position="81"/>
        <end position="402"/>
    </location>
</feature>
<dbReference type="InterPro" id="IPR000917">
    <property type="entry name" value="Sulfatase_N"/>
</dbReference>
<reference evidence="9 10" key="1">
    <citation type="submission" date="2024-10" db="EMBL/GenBank/DDBJ databases">
        <authorList>
            <person name="Kim D."/>
        </authorList>
    </citation>
    <scope>NUCLEOTIDE SEQUENCE [LARGE SCALE GENOMIC DNA]</scope>
    <source>
        <strain evidence="9">BH-2024</strain>
    </source>
</reference>
<evidence type="ECO:0000256" key="7">
    <source>
        <dbReference type="SAM" id="SignalP"/>
    </source>
</evidence>
<keyword evidence="3" id="KW-0479">Metal-binding</keyword>
<dbReference type="Gene3D" id="3.40.720.10">
    <property type="entry name" value="Alkaline Phosphatase, subunit A"/>
    <property type="match status" value="1"/>
</dbReference>
<dbReference type="InterPro" id="IPR024607">
    <property type="entry name" value="Sulfatase_CS"/>
</dbReference>
<dbReference type="GO" id="GO:0046872">
    <property type="term" value="F:metal ion binding"/>
    <property type="evidence" value="ECO:0007669"/>
    <property type="project" value="UniProtKB-KW"/>
</dbReference>
<dbReference type="SUPFAM" id="SSF53649">
    <property type="entry name" value="Alkaline phosphatase-like"/>
    <property type="match status" value="1"/>
</dbReference>
<dbReference type="AlphaFoldDB" id="A0ABD2LZC0"/>
<evidence type="ECO:0000256" key="6">
    <source>
        <dbReference type="SAM" id="MobiDB-lite"/>
    </source>
</evidence>
<feature type="region of interest" description="Disordered" evidence="6">
    <location>
        <begin position="408"/>
        <end position="433"/>
    </location>
</feature>
<protein>
    <recommendedName>
        <fullName evidence="8">Sulfatase N-terminal domain-containing protein</fullName>
    </recommendedName>
</protein>
<keyword evidence="5" id="KW-0106">Calcium</keyword>
<feature type="signal peptide" evidence="7">
    <location>
        <begin position="1"/>
        <end position="24"/>
    </location>
</feature>
<evidence type="ECO:0000313" key="10">
    <source>
        <dbReference type="Proteomes" id="UP001620626"/>
    </source>
</evidence>
<keyword evidence="10" id="KW-1185">Reference proteome</keyword>